<gene>
    <name evidence="2" type="ORF">HGA03_00520</name>
</gene>
<dbReference type="RefSeq" id="WP_168628270.1">
    <property type="nucleotide sequence ID" value="NZ_BONL01000003.1"/>
</dbReference>
<dbReference type="Proteomes" id="UP000581206">
    <property type="component" value="Unassembled WGS sequence"/>
</dbReference>
<evidence type="ECO:0000256" key="1">
    <source>
        <dbReference type="SAM" id="MobiDB-lite"/>
    </source>
</evidence>
<evidence type="ECO:0000313" key="3">
    <source>
        <dbReference type="Proteomes" id="UP000581206"/>
    </source>
</evidence>
<name>A0A7X6QXP7_9CELL</name>
<keyword evidence="3" id="KW-1185">Reference proteome</keyword>
<accession>A0A7X6QXP7</accession>
<feature type="compositionally biased region" description="Basic and acidic residues" evidence="1">
    <location>
        <begin position="1"/>
        <end position="28"/>
    </location>
</feature>
<comment type="caution">
    <text evidence="2">The sequence shown here is derived from an EMBL/GenBank/DDBJ whole genome shotgun (WGS) entry which is preliminary data.</text>
</comment>
<dbReference type="EMBL" id="JAAXOX010000001">
    <property type="protein sequence ID" value="NKY21146.1"/>
    <property type="molecule type" value="Genomic_DNA"/>
</dbReference>
<reference evidence="2 3" key="1">
    <citation type="submission" date="2020-04" db="EMBL/GenBank/DDBJ databases">
        <title>MicrobeNet Type strains.</title>
        <authorList>
            <person name="Nicholson A.C."/>
        </authorList>
    </citation>
    <scope>NUCLEOTIDE SEQUENCE [LARGE SCALE GENOMIC DNA]</scope>
    <source>
        <strain evidence="2 3">ATCC BAA-788</strain>
    </source>
</reference>
<proteinExistence type="predicted"/>
<evidence type="ECO:0000313" key="2">
    <source>
        <dbReference type="EMBL" id="NKY21146.1"/>
    </source>
</evidence>
<dbReference type="AlphaFoldDB" id="A0A7X6QXP7"/>
<dbReference type="SUPFAM" id="SSF159888">
    <property type="entry name" value="YdhG-like"/>
    <property type="match status" value="1"/>
</dbReference>
<feature type="region of interest" description="Disordered" evidence="1">
    <location>
        <begin position="1"/>
        <end position="41"/>
    </location>
</feature>
<protein>
    <recommendedName>
        <fullName evidence="4">YdhG-like domain-containing protein</fullName>
    </recommendedName>
</protein>
<sequence>MNAARDEQVEGFTAEEKAAMKERAAEVRKSKRSGASGDPAQELLDKIAEMPDEDRVVAEKIHALVVEHAPTLSHRTWYGMPAYAKDGKVLLFFQPASKFKARYSTLGFNDVAALDDGNMWPNSYAITSLGPDDEQRIAELIVRAVG</sequence>
<evidence type="ECO:0008006" key="4">
    <source>
        <dbReference type="Google" id="ProtNLM"/>
    </source>
</evidence>
<organism evidence="2 3">
    <name type="scientific">Cellulomonas denverensis</name>
    <dbReference type="NCBI Taxonomy" id="264297"/>
    <lineage>
        <taxon>Bacteria</taxon>
        <taxon>Bacillati</taxon>
        <taxon>Actinomycetota</taxon>
        <taxon>Actinomycetes</taxon>
        <taxon>Micrococcales</taxon>
        <taxon>Cellulomonadaceae</taxon>
        <taxon>Cellulomonas</taxon>
    </lineage>
</organism>
<dbReference type="Gene3D" id="3.90.1150.200">
    <property type="match status" value="1"/>
</dbReference>